<dbReference type="EMBL" id="JAHRIP010080464">
    <property type="protein sequence ID" value="MEQ2312840.1"/>
    <property type="molecule type" value="Genomic_DNA"/>
</dbReference>
<evidence type="ECO:0000313" key="1">
    <source>
        <dbReference type="EMBL" id="MEQ2312840.1"/>
    </source>
</evidence>
<protein>
    <submittedName>
        <fullName evidence="1">Uncharacterized protein</fullName>
    </submittedName>
</protein>
<comment type="caution">
    <text evidence="1">The sequence shown here is derived from an EMBL/GenBank/DDBJ whole genome shotgun (WGS) entry which is preliminary data.</text>
</comment>
<sequence length="193" mass="21525">MYKLTPECWLQSHGLQTCVSHHPDRLELASGVLNHQVDDEEEDEEVFPAVCHPIMGHNDVTHEADDAQWFPFGAPVHSEAPTTLGLPGSDHFSQHQITGADHVEMLQECVGCRYGEGQVIETNQCLGVYGQRVQEGLNPCWSGSPFNHYVVRRNMVVEVEVVEEVAVEDTVELMAEDLYADGLLIQSEQVFSP</sequence>
<name>A0ABV1A3Q7_9TELE</name>
<reference evidence="1 2" key="1">
    <citation type="submission" date="2021-06" db="EMBL/GenBank/DDBJ databases">
        <authorList>
            <person name="Palmer J.M."/>
        </authorList>
    </citation>
    <scope>NUCLEOTIDE SEQUENCE [LARGE SCALE GENOMIC DNA]</scope>
    <source>
        <strain evidence="1 2">AS_MEX2019</strain>
        <tissue evidence="1">Muscle</tissue>
    </source>
</reference>
<evidence type="ECO:0000313" key="2">
    <source>
        <dbReference type="Proteomes" id="UP001469553"/>
    </source>
</evidence>
<gene>
    <name evidence="1" type="ORF">AMECASPLE_035329</name>
</gene>
<proteinExistence type="predicted"/>
<keyword evidence="2" id="KW-1185">Reference proteome</keyword>
<organism evidence="1 2">
    <name type="scientific">Ameca splendens</name>
    <dbReference type="NCBI Taxonomy" id="208324"/>
    <lineage>
        <taxon>Eukaryota</taxon>
        <taxon>Metazoa</taxon>
        <taxon>Chordata</taxon>
        <taxon>Craniata</taxon>
        <taxon>Vertebrata</taxon>
        <taxon>Euteleostomi</taxon>
        <taxon>Actinopterygii</taxon>
        <taxon>Neopterygii</taxon>
        <taxon>Teleostei</taxon>
        <taxon>Neoteleostei</taxon>
        <taxon>Acanthomorphata</taxon>
        <taxon>Ovalentaria</taxon>
        <taxon>Atherinomorphae</taxon>
        <taxon>Cyprinodontiformes</taxon>
        <taxon>Goodeidae</taxon>
        <taxon>Ameca</taxon>
    </lineage>
</organism>
<dbReference type="Proteomes" id="UP001469553">
    <property type="component" value="Unassembled WGS sequence"/>
</dbReference>
<accession>A0ABV1A3Q7</accession>